<dbReference type="EMBL" id="KI964544">
    <property type="protein sequence ID" value="EUC38166.1"/>
    <property type="molecule type" value="Genomic_DNA"/>
</dbReference>
<feature type="non-terminal residue" evidence="1">
    <location>
        <position position="1"/>
    </location>
</feature>
<sequence>PELERGMDGMEYLTLDRTFLTLSPAPWIPGLRKGGQPITSGLGVDTRMAIVQIFHGSAI</sequence>
<evidence type="ECO:0000313" key="2">
    <source>
        <dbReference type="Proteomes" id="UP000053841"/>
    </source>
</evidence>
<organism evidence="1 2">
    <name type="scientific">Cochliobolus carbonum (strain 26-R-13)</name>
    <name type="common">Maize leaf spot fungus</name>
    <name type="synonym">Bipolaris zeicola</name>
    <dbReference type="NCBI Taxonomy" id="930089"/>
    <lineage>
        <taxon>Eukaryota</taxon>
        <taxon>Fungi</taxon>
        <taxon>Dikarya</taxon>
        <taxon>Ascomycota</taxon>
        <taxon>Pezizomycotina</taxon>
        <taxon>Dothideomycetes</taxon>
        <taxon>Pleosporomycetidae</taxon>
        <taxon>Pleosporales</taxon>
        <taxon>Pleosporineae</taxon>
        <taxon>Pleosporaceae</taxon>
        <taxon>Bipolaris</taxon>
    </lineage>
</organism>
<dbReference type="KEGG" id="bze:COCCADRAFT_83501"/>
<dbReference type="GeneID" id="19151586"/>
<protein>
    <submittedName>
        <fullName evidence="1">Uncharacterized protein</fullName>
    </submittedName>
</protein>
<proteinExistence type="predicted"/>
<name>W6Z3C2_COCC2</name>
<evidence type="ECO:0000313" key="1">
    <source>
        <dbReference type="EMBL" id="EUC38166.1"/>
    </source>
</evidence>
<dbReference type="AlphaFoldDB" id="W6Z3C2"/>
<dbReference type="RefSeq" id="XP_007707505.1">
    <property type="nucleotide sequence ID" value="XM_007709315.1"/>
</dbReference>
<gene>
    <name evidence="1" type="ORF">COCCADRAFT_83501</name>
</gene>
<accession>W6Z3C2</accession>
<dbReference type="HOGENOM" id="CLU_2967145_0_0_1"/>
<dbReference type="Proteomes" id="UP000053841">
    <property type="component" value="Unassembled WGS sequence"/>
</dbReference>
<reference evidence="1 2" key="1">
    <citation type="journal article" date="2013" name="PLoS Genet.">
        <title>Comparative genome structure, secondary metabolite, and effector coding capacity across Cochliobolus pathogens.</title>
        <authorList>
            <person name="Condon B.J."/>
            <person name="Leng Y."/>
            <person name="Wu D."/>
            <person name="Bushley K.E."/>
            <person name="Ohm R.A."/>
            <person name="Otillar R."/>
            <person name="Martin J."/>
            <person name="Schackwitz W."/>
            <person name="Grimwood J."/>
            <person name="MohdZainudin N."/>
            <person name="Xue C."/>
            <person name="Wang R."/>
            <person name="Manning V.A."/>
            <person name="Dhillon B."/>
            <person name="Tu Z.J."/>
            <person name="Steffenson B.J."/>
            <person name="Salamov A."/>
            <person name="Sun H."/>
            <person name="Lowry S."/>
            <person name="LaButti K."/>
            <person name="Han J."/>
            <person name="Copeland A."/>
            <person name="Lindquist E."/>
            <person name="Barry K."/>
            <person name="Schmutz J."/>
            <person name="Baker S.E."/>
            <person name="Ciuffetti L.M."/>
            <person name="Grigoriev I.V."/>
            <person name="Zhong S."/>
            <person name="Turgeon B.G."/>
        </authorList>
    </citation>
    <scope>NUCLEOTIDE SEQUENCE [LARGE SCALE GENOMIC DNA]</scope>
    <source>
        <strain evidence="1 2">26-R-13</strain>
    </source>
</reference>
<keyword evidence="2" id="KW-1185">Reference proteome</keyword>